<reference evidence="1 2" key="2">
    <citation type="journal article" date="2022" name="Mol. Ecol. Resour.">
        <title>The genomes of chicory, endive, great burdock and yacon provide insights into Asteraceae paleo-polyploidization history and plant inulin production.</title>
        <authorList>
            <person name="Fan W."/>
            <person name="Wang S."/>
            <person name="Wang H."/>
            <person name="Wang A."/>
            <person name="Jiang F."/>
            <person name="Liu H."/>
            <person name="Zhao H."/>
            <person name="Xu D."/>
            <person name="Zhang Y."/>
        </authorList>
    </citation>
    <scope>NUCLEOTIDE SEQUENCE [LARGE SCALE GENOMIC DNA]</scope>
    <source>
        <strain evidence="2">cv. Yunnan</strain>
        <tissue evidence="1">Leaves</tissue>
    </source>
</reference>
<gene>
    <name evidence="1" type="ORF">L1987_13169</name>
</gene>
<dbReference type="EMBL" id="CM042021">
    <property type="protein sequence ID" value="KAI3819341.1"/>
    <property type="molecule type" value="Genomic_DNA"/>
</dbReference>
<keyword evidence="2" id="KW-1185">Reference proteome</keyword>
<evidence type="ECO:0000313" key="2">
    <source>
        <dbReference type="Proteomes" id="UP001056120"/>
    </source>
</evidence>
<organism evidence="1 2">
    <name type="scientific">Smallanthus sonchifolius</name>
    <dbReference type="NCBI Taxonomy" id="185202"/>
    <lineage>
        <taxon>Eukaryota</taxon>
        <taxon>Viridiplantae</taxon>
        <taxon>Streptophyta</taxon>
        <taxon>Embryophyta</taxon>
        <taxon>Tracheophyta</taxon>
        <taxon>Spermatophyta</taxon>
        <taxon>Magnoliopsida</taxon>
        <taxon>eudicotyledons</taxon>
        <taxon>Gunneridae</taxon>
        <taxon>Pentapetalae</taxon>
        <taxon>asterids</taxon>
        <taxon>campanulids</taxon>
        <taxon>Asterales</taxon>
        <taxon>Asteraceae</taxon>
        <taxon>Asteroideae</taxon>
        <taxon>Heliantheae alliance</taxon>
        <taxon>Millerieae</taxon>
        <taxon>Smallanthus</taxon>
    </lineage>
</organism>
<proteinExistence type="predicted"/>
<reference evidence="2" key="1">
    <citation type="journal article" date="2022" name="Mol. Ecol. Resour.">
        <title>The genomes of chicory, endive, great burdock and yacon provide insights into Asteraceae palaeo-polyploidization history and plant inulin production.</title>
        <authorList>
            <person name="Fan W."/>
            <person name="Wang S."/>
            <person name="Wang H."/>
            <person name="Wang A."/>
            <person name="Jiang F."/>
            <person name="Liu H."/>
            <person name="Zhao H."/>
            <person name="Xu D."/>
            <person name="Zhang Y."/>
        </authorList>
    </citation>
    <scope>NUCLEOTIDE SEQUENCE [LARGE SCALE GENOMIC DNA]</scope>
    <source>
        <strain evidence="2">cv. Yunnan</strain>
    </source>
</reference>
<dbReference type="Proteomes" id="UP001056120">
    <property type="component" value="Linkage Group LG04"/>
</dbReference>
<sequence>MDVLALVSSDLRRRFAYHLLFIVAIIARYLGQVCIVDCKGVGKAMLITEEKGQNHRVKLWKSNSSNMKVQSSTLKL</sequence>
<accession>A0ACB9JHZ0</accession>
<protein>
    <submittedName>
        <fullName evidence="1">Uncharacterized protein</fullName>
    </submittedName>
</protein>
<name>A0ACB9JHZ0_9ASTR</name>
<evidence type="ECO:0000313" key="1">
    <source>
        <dbReference type="EMBL" id="KAI3819341.1"/>
    </source>
</evidence>
<comment type="caution">
    <text evidence="1">The sequence shown here is derived from an EMBL/GenBank/DDBJ whole genome shotgun (WGS) entry which is preliminary data.</text>
</comment>